<dbReference type="GO" id="GO:0020037">
    <property type="term" value="F:heme binding"/>
    <property type="evidence" value="ECO:0007669"/>
    <property type="project" value="InterPro"/>
</dbReference>
<comment type="similarity">
    <text evidence="3 9">Belongs to the CcmC/CycZ/HelC family.</text>
</comment>
<evidence type="ECO:0000256" key="5">
    <source>
        <dbReference type="ARBA" id="ARBA00022692"/>
    </source>
</evidence>
<organism evidence="12">
    <name type="scientific">Roseomonas mucosa</name>
    <dbReference type="NCBI Taxonomy" id="207340"/>
    <lineage>
        <taxon>Bacteria</taxon>
        <taxon>Pseudomonadati</taxon>
        <taxon>Pseudomonadota</taxon>
        <taxon>Alphaproteobacteria</taxon>
        <taxon>Acetobacterales</taxon>
        <taxon>Roseomonadaceae</taxon>
        <taxon>Roseomonas</taxon>
    </lineage>
</organism>
<feature type="transmembrane region" description="Helical" evidence="9">
    <location>
        <begin position="228"/>
        <end position="249"/>
    </location>
</feature>
<comment type="subcellular location">
    <subcellularLocation>
        <location evidence="9">Cell inner membrane</location>
    </subcellularLocation>
    <subcellularLocation>
        <location evidence="2">Membrane</location>
        <topology evidence="2">Multi-pass membrane protein</topology>
    </subcellularLocation>
</comment>
<dbReference type="GO" id="GO:0005886">
    <property type="term" value="C:plasma membrane"/>
    <property type="evidence" value="ECO:0007669"/>
    <property type="project" value="UniProtKB-SubCell"/>
</dbReference>
<dbReference type="RefSeq" id="WP_314215662.1">
    <property type="nucleotide sequence ID" value="NZ_CP025189.1"/>
</dbReference>
<evidence type="ECO:0000313" key="12">
    <source>
        <dbReference type="EMBL" id="AWV21265.1"/>
    </source>
</evidence>
<dbReference type="GO" id="GO:0015232">
    <property type="term" value="F:heme transmembrane transporter activity"/>
    <property type="evidence" value="ECO:0007669"/>
    <property type="project" value="InterPro"/>
</dbReference>
<evidence type="ECO:0000256" key="3">
    <source>
        <dbReference type="ARBA" id="ARBA00005840"/>
    </source>
</evidence>
<keyword evidence="5 9" id="KW-0812">Transmembrane</keyword>
<keyword evidence="7 9" id="KW-1133">Transmembrane helix</keyword>
<comment type="function">
    <text evidence="1 9">Required for the export of heme to the periplasm for the biogenesis of c-type cytochromes.</text>
</comment>
<dbReference type="InterPro" id="IPR045062">
    <property type="entry name" value="Cyt_c_biogenesis_CcsA/CcmC"/>
</dbReference>
<accession>A0A4Y1MTA7</accession>
<dbReference type="GO" id="GO:0017004">
    <property type="term" value="P:cytochrome complex assembly"/>
    <property type="evidence" value="ECO:0007669"/>
    <property type="project" value="UniProtKB-KW"/>
</dbReference>
<dbReference type="PRINTS" id="PR01386">
    <property type="entry name" value="CCMCBIOGNSIS"/>
</dbReference>
<name>A0A4Y1MTA7_9PROT</name>
<evidence type="ECO:0000256" key="7">
    <source>
        <dbReference type="ARBA" id="ARBA00022989"/>
    </source>
</evidence>
<dbReference type="PANTHER" id="PTHR30071:SF1">
    <property type="entry name" value="CYTOCHROME B_B6 PROTEIN-RELATED"/>
    <property type="match status" value="1"/>
</dbReference>
<evidence type="ECO:0000256" key="1">
    <source>
        <dbReference type="ARBA" id="ARBA00002442"/>
    </source>
</evidence>
<sequence>MSASSAPTPAPAQAPAPASAPAPLPARRAAGWHRFAQPGRFLRLTERATPVLWALAALVLAIGVPWALVFSPPDWQQGETVRIMYVHVPMAWLAMSGYATLALASLSGLVWRHPLADIVAREISPVGAAVTGLCLLTGSLWGKPMWGTWWVWDARLTSVLVLFFFWVGHAALVRAFEEEERGARMGAILALVGAVNLPIVKFSVDWWNTLHQPASVARLGAPGLHVDLLYPLLANALGFTLLFAAIVLTRSRAAILERRVRALSLARARRLDGEMV</sequence>
<evidence type="ECO:0000256" key="6">
    <source>
        <dbReference type="ARBA" id="ARBA00022748"/>
    </source>
</evidence>
<feature type="transmembrane region" description="Helical" evidence="9">
    <location>
        <begin position="123"/>
        <end position="142"/>
    </location>
</feature>
<keyword evidence="9" id="KW-0813">Transport</keyword>
<dbReference type="GO" id="GO:0016829">
    <property type="term" value="F:lyase activity"/>
    <property type="evidence" value="ECO:0007669"/>
    <property type="project" value="UniProtKB-KW"/>
</dbReference>
<feature type="region of interest" description="Disordered" evidence="10">
    <location>
        <begin position="1"/>
        <end position="23"/>
    </location>
</feature>
<evidence type="ECO:0000256" key="8">
    <source>
        <dbReference type="ARBA" id="ARBA00023136"/>
    </source>
</evidence>
<dbReference type="NCBIfam" id="TIGR01191">
    <property type="entry name" value="ccmC"/>
    <property type="match status" value="1"/>
</dbReference>
<keyword evidence="9" id="KW-1003">Cell membrane</keyword>
<dbReference type="AlphaFoldDB" id="A0A4Y1MTA7"/>
<feature type="domain" description="Cytochrome c assembly protein" evidence="11">
    <location>
        <begin position="55"/>
        <end position="211"/>
    </location>
</feature>
<dbReference type="EMBL" id="CP025189">
    <property type="protein sequence ID" value="AWV21265.1"/>
    <property type="molecule type" value="Genomic_DNA"/>
</dbReference>
<dbReference type="Pfam" id="PF01578">
    <property type="entry name" value="Cytochrom_C_asm"/>
    <property type="match status" value="1"/>
</dbReference>
<keyword evidence="8 9" id="KW-0472">Membrane</keyword>
<dbReference type="InterPro" id="IPR003557">
    <property type="entry name" value="Cyt_c_biogenesis_CcmC"/>
</dbReference>
<gene>
    <name evidence="9" type="primary">ccmC</name>
    <name evidence="12" type="ORF">RADP37_00108</name>
</gene>
<keyword evidence="12" id="KW-0456">Lyase</keyword>
<keyword evidence="9" id="KW-0997">Cell inner membrane</keyword>
<keyword evidence="6 9" id="KW-0201">Cytochrome c-type biogenesis</keyword>
<evidence type="ECO:0000256" key="9">
    <source>
        <dbReference type="RuleBase" id="RU364092"/>
    </source>
</evidence>
<protein>
    <recommendedName>
        <fullName evidence="4 9">Heme exporter protein C</fullName>
    </recommendedName>
    <alternativeName>
        <fullName evidence="9">Cytochrome c-type biogenesis protein</fullName>
    </alternativeName>
</protein>
<feature type="transmembrane region" description="Helical" evidence="9">
    <location>
        <begin position="188"/>
        <end position="208"/>
    </location>
</feature>
<reference evidence="12" key="1">
    <citation type="submission" date="2017-12" db="EMBL/GenBank/DDBJ databases">
        <authorList>
            <person name="Martens C."/>
            <person name="Dahlstrom E."/>
            <person name="Barbian K."/>
            <person name="Sykora L."/>
            <person name="Ricklefs S."/>
            <person name="Bruno D."/>
            <person name="Anzick I."/>
            <person name="Myles I."/>
            <person name="Datta S.K."/>
        </authorList>
    </citation>
    <scope>NUCLEOTIDE SEQUENCE</scope>
    <source>
        <strain evidence="12">AD2</strain>
    </source>
</reference>
<feature type="transmembrane region" description="Helical" evidence="9">
    <location>
        <begin position="90"/>
        <end position="111"/>
    </location>
</feature>
<evidence type="ECO:0000256" key="10">
    <source>
        <dbReference type="SAM" id="MobiDB-lite"/>
    </source>
</evidence>
<evidence type="ECO:0000256" key="2">
    <source>
        <dbReference type="ARBA" id="ARBA00004141"/>
    </source>
</evidence>
<dbReference type="PANTHER" id="PTHR30071">
    <property type="entry name" value="HEME EXPORTER PROTEIN C"/>
    <property type="match status" value="1"/>
</dbReference>
<evidence type="ECO:0000259" key="11">
    <source>
        <dbReference type="Pfam" id="PF01578"/>
    </source>
</evidence>
<evidence type="ECO:0000256" key="4">
    <source>
        <dbReference type="ARBA" id="ARBA00016463"/>
    </source>
</evidence>
<feature type="compositionally biased region" description="Pro residues" evidence="10">
    <location>
        <begin position="8"/>
        <end position="23"/>
    </location>
</feature>
<proteinExistence type="inferred from homology"/>
<dbReference type="InterPro" id="IPR002541">
    <property type="entry name" value="Cyt_c_assembly"/>
</dbReference>
<feature type="transmembrane region" description="Helical" evidence="9">
    <location>
        <begin position="154"/>
        <end position="176"/>
    </location>
</feature>
<feature type="transmembrane region" description="Helical" evidence="9">
    <location>
        <begin position="50"/>
        <end position="70"/>
    </location>
</feature>